<gene>
    <name evidence="5" type="primary">ssb</name>
    <name evidence="5" type="ORF">D0962_22945</name>
</gene>
<dbReference type="NCBIfam" id="TIGR00621">
    <property type="entry name" value="ssb"/>
    <property type="match status" value="1"/>
</dbReference>
<comment type="caution">
    <text evidence="2">Lacks conserved residue(s) required for the propagation of feature annotation.</text>
</comment>
<proteinExistence type="inferred from homology"/>
<dbReference type="InterPro" id="IPR000424">
    <property type="entry name" value="Primosome_PriB/ssb"/>
</dbReference>
<evidence type="ECO:0000256" key="4">
    <source>
        <dbReference type="SAM" id="MobiDB-lite"/>
    </source>
</evidence>
<dbReference type="Proteomes" id="UP000473574">
    <property type="component" value="Unassembled WGS sequence"/>
</dbReference>
<sequence>MINQIVIAGTVNDAIQFRQQGDNTIHFFTLAVPWLDKQKNLGSPTLIQCFTRSKFEQTLQPGNPVIVTGDARLYKNPQRKDAYLRIDFSYKGSVEATGIQLTTNMLCLAGNLGQEPEVKYRENAPTLAKLSLAVKTGKEATEWHNIVAWGKTAEAMQKCLHKGSKVSLTGELKQERWTDKADQSTRAKYSLTVNQFSLLGGSGNGQQKAAQHQATQQAAPAYSDDAF</sequence>
<comment type="caution">
    <text evidence="5">The sequence shown here is derived from an EMBL/GenBank/DDBJ whole genome shotgun (WGS) entry which is preliminary data.</text>
</comment>
<dbReference type="GO" id="GO:0009295">
    <property type="term" value="C:nucleoid"/>
    <property type="evidence" value="ECO:0007669"/>
    <property type="project" value="TreeGrafter"/>
</dbReference>
<dbReference type="EMBL" id="QZCE01000002">
    <property type="protein sequence ID" value="NEZ65577.1"/>
    <property type="molecule type" value="Genomic_DNA"/>
</dbReference>
<feature type="compositionally biased region" description="Low complexity" evidence="4">
    <location>
        <begin position="206"/>
        <end position="221"/>
    </location>
</feature>
<dbReference type="SUPFAM" id="SSF50249">
    <property type="entry name" value="Nucleic acid-binding proteins"/>
    <property type="match status" value="1"/>
</dbReference>
<dbReference type="Pfam" id="PF00436">
    <property type="entry name" value="SSB"/>
    <property type="match status" value="1"/>
</dbReference>
<dbReference type="HAMAP" id="MF_00984">
    <property type="entry name" value="SSB"/>
    <property type="match status" value="1"/>
</dbReference>
<dbReference type="GO" id="GO:0003697">
    <property type="term" value="F:single-stranded DNA binding"/>
    <property type="evidence" value="ECO:0007669"/>
    <property type="project" value="UniProtKB-UniRule"/>
</dbReference>
<protein>
    <recommendedName>
        <fullName evidence="2 3">Single-stranded DNA-binding protein</fullName>
        <shortName evidence="2">SSB</shortName>
    </recommendedName>
</protein>
<dbReference type="InterPro" id="IPR011344">
    <property type="entry name" value="ssDNA-bd"/>
</dbReference>
<reference evidence="5 6" key="1">
    <citation type="journal article" date="2020" name="Microb. Ecol.">
        <title>Ecogenomics of the Marine Benthic Filamentous Cyanobacterium Adonisia.</title>
        <authorList>
            <person name="Walter J.M."/>
            <person name="Coutinho F.H."/>
            <person name="Leomil L."/>
            <person name="Hargreaves P.I."/>
            <person name="Campeao M.E."/>
            <person name="Vieira V.V."/>
            <person name="Silva B.S."/>
            <person name="Fistarol G.O."/>
            <person name="Salomon P.S."/>
            <person name="Sawabe T."/>
            <person name="Mino S."/>
            <person name="Hosokawa M."/>
            <person name="Miyashita H."/>
            <person name="Maruyama F."/>
            <person name="van Verk M.C."/>
            <person name="Dutilh B.E."/>
            <person name="Thompson C.C."/>
            <person name="Thompson F.L."/>
        </authorList>
    </citation>
    <scope>NUCLEOTIDE SEQUENCE [LARGE SCALE GENOMIC DNA]</scope>
    <source>
        <strain evidence="5 6">CCMR0082</strain>
    </source>
</reference>
<dbReference type="InterPro" id="IPR012340">
    <property type="entry name" value="NA-bd_OB-fold"/>
</dbReference>
<evidence type="ECO:0000313" key="6">
    <source>
        <dbReference type="Proteomes" id="UP000473574"/>
    </source>
</evidence>
<dbReference type="Gene3D" id="2.40.50.140">
    <property type="entry name" value="Nucleic acid-binding proteins"/>
    <property type="match status" value="1"/>
</dbReference>
<dbReference type="PANTHER" id="PTHR10302:SF0">
    <property type="entry name" value="SINGLE-STRANDED DNA-BINDING PROTEIN, MITOCHONDRIAL"/>
    <property type="match status" value="1"/>
</dbReference>
<name>A0A6M0SAS0_9CYAN</name>
<dbReference type="PROSITE" id="PS50935">
    <property type="entry name" value="SSB"/>
    <property type="match status" value="2"/>
</dbReference>
<accession>A0A6M0SAS0</accession>
<evidence type="ECO:0000313" key="5">
    <source>
        <dbReference type="EMBL" id="NEZ65577.1"/>
    </source>
</evidence>
<evidence type="ECO:0000256" key="3">
    <source>
        <dbReference type="RuleBase" id="RU000524"/>
    </source>
</evidence>
<keyword evidence="1 2" id="KW-0238">DNA-binding</keyword>
<feature type="region of interest" description="Disordered" evidence="4">
    <location>
        <begin position="202"/>
        <end position="227"/>
    </location>
</feature>
<dbReference type="RefSeq" id="WP_163666777.1">
    <property type="nucleotide sequence ID" value="NZ_QZCE01000002.1"/>
</dbReference>
<comment type="subunit">
    <text evidence="2">Homotetramer.</text>
</comment>
<dbReference type="CDD" id="cd04496">
    <property type="entry name" value="SSB_OBF"/>
    <property type="match status" value="1"/>
</dbReference>
<evidence type="ECO:0000256" key="2">
    <source>
        <dbReference type="HAMAP-Rule" id="MF_00984"/>
    </source>
</evidence>
<dbReference type="AlphaFoldDB" id="A0A6M0SAS0"/>
<evidence type="ECO:0000256" key="1">
    <source>
        <dbReference type="ARBA" id="ARBA00023125"/>
    </source>
</evidence>
<dbReference type="GO" id="GO:0006260">
    <property type="term" value="P:DNA replication"/>
    <property type="evidence" value="ECO:0007669"/>
    <property type="project" value="InterPro"/>
</dbReference>
<dbReference type="PANTHER" id="PTHR10302">
    <property type="entry name" value="SINGLE-STRANDED DNA-BINDING PROTEIN"/>
    <property type="match status" value="1"/>
</dbReference>
<organism evidence="5 6">
    <name type="scientific">Adonisia turfae CCMR0082</name>
    <dbReference type="NCBI Taxonomy" id="2304604"/>
    <lineage>
        <taxon>Bacteria</taxon>
        <taxon>Bacillati</taxon>
        <taxon>Cyanobacteriota</taxon>
        <taxon>Adonisia</taxon>
        <taxon>Adonisia turfae</taxon>
    </lineage>
</organism>